<dbReference type="OrthoDB" id="1442472at2"/>
<dbReference type="InterPro" id="IPR032710">
    <property type="entry name" value="NTF2-like_dom_sf"/>
</dbReference>
<reference evidence="1 2" key="1">
    <citation type="submission" date="2018-08" db="EMBL/GenBank/DDBJ databases">
        <title>The reduced genetic potential of extracellular carbohydrate catabolism in Euzebyella marina RN62, a Flavobacteriia bacterium isolated from the hadal water.</title>
        <authorList>
            <person name="Xue C."/>
        </authorList>
    </citation>
    <scope>NUCLEOTIDE SEQUENCE [LARGE SCALE GENOMIC DNA]</scope>
    <source>
        <strain evidence="1 2">RN62</strain>
    </source>
</reference>
<accession>A0A3G2L729</accession>
<sequence length="168" mass="19036">MKCKLSSYGLITLFLFSCQNQSKSNFSFNSESPSENMEETVNAYWGCWNTNKSESLKCILADDFKRFANGKLEASNQEELIALVDNWHTTIPDFKTDLQNLVIHDNQAFYRWVSTGTFIGRTGVGRSTSIYGFAILTFDDEGKISKHESYYDSMSLFRSQGNGKTPSP</sequence>
<dbReference type="EMBL" id="CP032050">
    <property type="protein sequence ID" value="AYN68036.1"/>
    <property type="molecule type" value="Genomic_DNA"/>
</dbReference>
<dbReference type="KEGG" id="emar:D1013_11950"/>
<gene>
    <name evidence="1" type="ORF">D1013_11950</name>
</gene>
<dbReference type="Gene3D" id="3.10.450.50">
    <property type="match status" value="1"/>
</dbReference>
<name>A0A3G2L729_9FLAO</name>
<dbReference type="Pfam" id="PF07366">
    <property type="entry name" value="SnoaL"/>
    <property type="match status" value="1"/>
</dbReference>
<dbReference type="PROSITE" id="PS51257">
    <property type="entry name" value="PROKAR_LIPOPROTEIN"/>
    <property type="match status" value="1"/>
</dbReference>
<protein>
    <recommendedName>
        <fullName evidence="3">Nuclear transport factor 2 family protein</fullName>
    </recommendedName>
</protein>
<dbReference type="GO" id="GO:0030638">
    <property type="term" value="P:polyketide metabolic process"/>
    <property type="evidence" value="ECO:0007669"/>
    <property type="project" value="InterPro"/>
</dbReference>
<evidence type="ECO:0008006" key="3">
    <source>
        <dbReference type="Google" id="ProtNLM"/>
    </source>
</evidence>
<keyword evidence="2" id="KW-1185">Reference proteome</keyword>
<evidence type="ECO:0000313" key="2">
    <source>
        <dbReference type="Proteomes" id="UP000276309"/>
    </source>
</evidence>
<dbReference type="SUPFAM" id="SSF54427">
    <property type="entry name" value="NTF2-like"/>
    <property type="match status" value="1"/>
</dbReference>
<dbReference type="Proteomes" id="UP000276309">
    <property type="component" value="Chromosome"/>
</dbReference>
<evidence type="ECO:0000313" key="1">
    <source>
        <dbReference type="EMBL" id="AYN68036.1"/>
    </source>
</evidence>
<dbReference type="AlphaFoldDB" id="A0A3G2L729"/>
<dbReference type="InterPro" id="IPR009959">
    <property type="entry name" value="Cyclase_SnoaL-like"/>
</dbReference>
<dbReference type="RefSeq" id="WP_121849051.1">
    <property type="nucleotide sequence ID" value="NZ_CP032050.1"/>
</dbReference>
<proteinExistence type="predicted"/>
<organism evidence="1 2">
    <name type="scientific">Euzebyella marina</name>
    <dbReference type="NCBI Taxonomy" id="1761453"/>
    <lineage>
        <taxon>Bacteria</taxon>
        <taxon>Pseudomonadati</taxon>
        <taxon>Bacteroidota</taxon>
        <taxon>Flavobacteriia</taxon>
        <taxon>Flavobacteriales</taxon>
        <taxon>Flavobacteriaceae</taxon>
        <taxon>Euzebyella</taxon>
    </lineage>
</organism>